<dbReference type="GO" id="GO:0006515">
    <property type="term" value="P:protein quality control for misfolded or incompletely synthesized proteins"/>
    <property type="evidence" value="ECO:0007669"/>
    <property type="project" value="TreeGrafter"/>
</dbReference>
<protein>
    <recommendedName>
        <fullName evidence="6">ATP-dependent Clp protease proteolytic subunit</fullName>
    </recommendedName>
</protein>
<keyword evidence="5" id="KW-0720">Serine protease</keyword>
<dbReference type="CDD" id="cd07016">
    <property type="entry name" value="S14_ClpP_1"/>
    <property type="match status" value="1"/>
</dbReference>
<dbReference type="Pfam" id="PF25209">
    <property type="entry name" value="Phage_capsid_4"/>
    <property type="match status" value="1"/>
</dbReference>
<evidence type="ECO:0000256" key="4">
    <source>
        <dbReference type="ARBA" id="ARBA00022801"/>
    </source>
</evidence>
<reference evidence="7 8" key="1">
    <citation type="submission" date="2018-06" db="EMBL/GenBank/DDBJ databases">
        <authorList>
            <consortium name="Pathogen Informatics"/>
            <person name="Doyle S."/>
        </authorList>
    </citation>
    <scope>NUCLEOTIDE SEQUENCE [LARGE SCALE GENOMIC DNA]</scope>
    <source>
        <strain evidence="7 8">NCTC12119</strain>
    </source>
</reference>
<dbReference type="InterPro" id="IPR001907">
    <property type="entry name" value="ClpP"/>
</dbReference>
<dbReference type="InterPro" id="IPR023562">
    <property type="entry name" value="ClpP/TepA"/>
</dbReference>
<dbReference type="GO" id="GO:0051117">
    <property type="term" value="F:ATPase binding"/>
    <property type="evidence" value="ECO:0007669"/>
    <property type="project" value="TreeGrafter"/>
</dbReference>
<evidence type="ECO:0000313" key="8">
    <source>
        <dbReference type="Proteomes" id="UP000255528"/>
    </source>
</evidence>
<keyword evidence="4 7" id="KW-0378">Hydrolase</keyword>
<evidence type="ECO:0000256" key="3">
    <source>
        <dbReference type="ARBA" id="ARBA00022670"/>
    </source>
</evidence>
<dbReference type="GO" id="GO:0004176">
    <property type="term" value="F:ATP-dependent peptidase activity"/>
    <property type="evidence" value="ECO:0007669"/>
    <property type="project" value="InterPro"/>
</dbReference>
<dbReference type="GO" id="GO:0009368">
    <property type="term" value="C:endopeptidase Clp complex"/>
    <property type="evidence" value="ECO:0007669"/>
    <property type="project" value="TreeGrafter"/>
</dbReference>
<evidence type="ECO:0000256" key="1">
    <source>
        <dbReference type="ARBA" id="ARBA00007039"/>
    </source>
</evidence>
<dbReference type="Pfam" id="PF00574">
    <property type="entry name" value="CLP_protease"/>
    <property type="match status" value="1"/>
</dbReference>
<dbReference type="PANTHER" id="PTHR10381">
    <property type="entry name" value="ATP-DEPENDENT CLP PROTEASE PROTEOLYTIC SUBUNIT"/>
    <property type="match status" value="1"/>
</dbReference>
<organism evidence="7 8">
    <name type="scientific">Buttiauxella agrestis</name>
    <dbReference type="NCBI Taxonomy" id="82977"/>
    <lineage>
        <taxon>Bacteria</taxon>
        <taxon>Pseudomonadati</taxon>
        <taxon>Pseudomonadota</taxon>
        <taxon>Gammaproteobacteria</taxon>
        <taxon>Enterobacterales</taxon>
        <taxon>Enterobacteriaceae</taxon>
        <taxon>Buttiauxella</taxon>
    </lineage>
</organism>
<name>A0A381C5U3_9ENTR</name>
<dbReference type="NCBIfam" id="NF045542">
    <property type="entry name" value="Clp_rel_HeadMat"/>
    <property type="match status" value="1"/>
</dbReference>
<dbReference type="AlphaFoldDB" id="A0A381C5U3"/>
<comment type="similarity">
    <text evidence="1 6">Belongs to the peptidase S14 family.</text>
</comment>
<gene>
    <name evidence="7" type="primary">clpP1</name>
    <name evidence="7" type="ORF">NCTC12119_01775</name>
</gene>
<sequence>MLVAPQASGQIQAMNNHWYEIRAAANSSPGEIHIYDQIGGWGISASRFLREVSEAGLFNASQVDIRIHSPGGSTLDGFAIFNTLKRLSGSVSVYVDGIAASMASVIAMLPGATVHIPSNAFIMIHNPWGGAMGEASDLRDYADLLDKNAKNMLDAYAEKTGLPREELETMMSEETWMTGAEAVEKGFADVLLPEMAMAACINDNVTKEFSKMPKAAQTWFAPRATGSQQQQQPQTPTTPAQIDMTALAQQMQQQMQARETERRTAISGVFSAFANHPGISELQAACITDQFCDAGAAQQKLLAKLAEDTTSISGSYAHIHAGNGNIVGDSVRNVIMTRAGYGERQTDNQFNGMSLMELARASLSHRNIGVASLDRMGIVGMAFTHSSSDFAYILMDVANKSALAGWDDADETFDIWTRTGELPDFKPGHRVGMEAFPSLRQVRAGAEYKYATLSDTGASIALATYGELFSIDRQAIINDDMSFITRIPQSMGRAAKATVGDLVYAVLTGNPEFNGSSLFSAERDNLVDGELSVDTLADARSQMKRQKSGTRTLNISPAFLLVPTLQEAYADQIIHSTSVPGADANSGIKNPVLNMATIVAEPRLDDADEDAWYLTAAKGRDTIEVAYLDGNAAPTVESTSGFTVDGVTMKVRIDAGVAPMDYRGLLKSTGK</sequence>
<proteinExistence type="inferred from homology"/>
<dbReference type="GO" id="GO:0004252">
    <property type="term" value="F:serine-type endopeptidase activity"/>
    <property type="evidence" value="ECO:0007669"/>
    <property type="project" value="InterPro"/>
</dbReference>
<evidence type="ECO:0000256" key="5">
    <source>
        <dbReference type="ARBA" id="ARBA00022825"/>
    </source>
</evidence>
<evidence type="ECO:0000256" key="2">
    <source>
        <dbReference type="ARBA" id="ARBA00022490"/>
    </source>
</evidence>
<keyword evidence="2" id="KW-0963">Cytoplasm</keyword>
<dbReference type="EMBL" id="UIGI01000001">
    <property type="protein sequence ID" value="SUW63288.1"/>
    <property type="molecule type" value="Genomic_DNA"/>
</dbReference>
<dbReference type="SUPFAM" id="SSF52096">
    <property type="entry name" value="ClpP/crotonase"/>
    <property type="match status" value="1"/>
</dbReference>
<dbReference type="PANTHER" id="PTHR10381:SF70">
    <property type="entry name" value="ATP-DEPENDENT CLP PROTEASE PROTEOLYTIC SUBUNIT"/>
    <property type="match status" value="1"/>
</dbReference>
<dbReference type="Proteomes" id="UP000255528">
    <property type="component" value="Unassembled WGS sequence"/>
</dbReference>
<accession>A0A381C5U3</accession>
<dbReference type="Gene3D" id="3.90.226.10">
    <property type="entry name" value="2-enoyl-CoA Hydratase, Chain A, domain 1"/>
    <property type="match status" value="1"/>
</dbReference>
<dbReference type="NCBIfam" id="NF045540">
    <property type="entry name" value="scaf_prot_MCP1"/>
    <property type="match status" value="1"/>
</dbReference>
<evidence type="ECO:0000313" key="7">
    <source>
        <dbReference type="EMBL" id="SUW63288.1"/>
    </source>
</evidence>
<dbReference type="InterPro" id="IPR029045">
    <property type="entry name" value="ClpP/crotonase-like_dom_sf"/>
</dbReference>
<evidence type="ECO:0000256" key="6">
    <source>
        <dbReference type="RuleBase" id="RU003567"/>
    </source>
</evidence>
<keyword evidence="3 7" id="KW-0645">Protease</keyword>
<dbReference type="PRINTS" id="PR00127">
    <property type="entry name" value="CLPPROTEASEP"/>
</dbReference>